<dbReference type="EMBL" id="JACHNX010000028">
    <property type="protein sequence ID" value="MBB4611412.1"/>
    <property type="molecule type" value="Genomic_DNA"/>
</dbReference>
<evidence type="ECO:0000256" key="5">
    <source>
        <dbReference type="SAM" id="Phobius"/>
    </source>
</evidence>
<dbReference type="Pfam" id="PF04932">
    <property type="entry name" value="Wzy_C"/>
    <property type="match status" value="1"/>
</dbReference>
<keyword evidence="3 5" id="KW-1133">Transmembrane helix</keyword>
<name>A0AA40ZVZ3_9SPHN</name>
<dbReference type="RefSeq" id="WP_184106697.1">
    <property type="nucleotide sequence ID" value="NZ_JACHNX010000028.1"/>
</dbReference>
<accession>A0AA40ZVZ3</accession>
<dbReference type="PANTHER" id="PTHR37422:SF13">
    <property type="entry name" value="LIPOPOLYSACCHARIDE BIOSYNTHESIS PROTEIN PA4999-RELATED"/>
    <property type="match status" value="1"/>
</dbReference>
<feature type="transmembrane region" description="Helical" evidence="5">
    <location>
        <begin position="100"/>
        <end position="123"/>
    </location>
</feature>
<dbReference type="AlphaFoldDB" id="A0AA40ZVZ3"/>
<feature type="transmembrane region" description="Helical" evidence="5">
    <location>
        <begin position="51"/>
        <end position="73"/>
    </location>
</feature>
<feature type="transmembrane region" description="Helical" evidence="5">
    <location>
        <begin position="383"/>
        <end position="401"/>
    </location>
</feature>
<feature type="transmembrane region" description="Helical" evidence="5">
    <location>
        <begin position="350"/>
        <end position="371"/>
    </location>
</feature>
<dbReference type="GO" id="GO:0016874">
    <property type="term" value="F:ligase activity"/>
    <property type="evidence" value="ECO:0007669"/>
    <property type="project" value="UniProtKB-KW"/>
</dbReference>
<evidence type="ECO:0000259" key="6">
    <source>
        <dbReference type="Pfam" id="PF04932"/>
    </source>
</evidence>
<organism evidence="8 10">
    <name type="scientific">Sphingomonas yabuuchiae</name>
    <dbReference type="NCBI Taxonomy" id="172044"/>
    <lineage>
        <taxon>Bacteria</taxon>
        <taxon>Pseudomonadati</taxon>
        <taxon>Pseudomonadota</taxon>
        <taxon>Alphaproteobacteria</taxon>
        <taxon>Sphingomonadales</taxon>
        <taxon>Sphingomonadaceae</taxon>
        <taxon>Sphingomonas</taxon>
    </lineage>
</organism>
<comment type="subcellular location">
    <subcellularLocation>
        <location evidence="1">Membrane</location>
        <topology evidence="1">Multi-pass membrane protein</topology>
    </subcellularLocation>
</comment>
<feature type="transmembrane region" description="Helical" evidence="5">
    <location>
        <begin position="227"/>
        <end position="246"/>
    </location>
</feature>
<evidence type="ECO:0000313" key="10">
    <source>
        <dbReference type="Proteomes" id="UP000704529"/>
    </source>
</evidence>
<feature type="transmembrane region" description="Helical" evidence="5">
    <location>
        <begin position="203"/>
        <end position="221"/>
    </location>
</feature>
<reference evidence="8" key="2">
    <citation type="submission" date="2021-01" db="EMBL/GenBank/DDBJ databases">
        <title>Genome Sequencing of Type Strains.</title>
        <authorList>
            <person name="Lemaire J.F."/>
            <person name="Inderbitzin P."/>
            <person name="Collins S.B."/>
            <person name="Wespe N."/>
            <person name="Knight-Connoni V."/>
        </authorList>
    </citation>
    <scope>NUCLEOTIDE SEQUENCE</scope>
    <source>
        <strain evidence="8">DSM 14562</strain>
    </source>
</reference>
<gene>
    <name evidence="7" type="ORF">GGQ89_003659</name>
    <name evidence="8" type="ORF">JYA60_01955</name>
</gene>
<dbReference type="EMBL" id="JAFHKU010000096">
    <property type="protein sequence ID" value="MBN3556998.1"/>
    <property type="molecule type" value="Genomic_DNA"/>
</dbReference>
<dbReference type="GO" id="GO:0016020">
    <property type="term" value="C:membrane"/>
    <property type="evidence" value="ECO:0007669"/>
    <property type="project" value="UniProtKB-SubCell"/>
</dbReference>
<keyword evidence="9" id="KW-1185">Reference proteome</keyword>
<dbReference type="InterPro" id="IPR051533">
    <property type="entry name" value="WaaL-like"/>
</dbReference>
<evidence type="ECO:0000256" key="4">
    <source>
        <dbReference type="ARBA" id="ARBA00023136"/>
    </source>
</evidence>
<dbReference type="InterPro" id="IPR007016">
    <property type="entry name" value="O-antigen_ligase-rel_domated"/>
</dbReference>
<proteinExistence type="predicted"/>
<feature type="transmembrane region" description="Helical" evidence="5">
    <location>
        <begin position="177"/>
        <end position="196"/>
    </location>
</feature>
<dbReference type="Proteomes" id="UP000704529">
    <property type="component" value="Unassembled WGS sequence"/>
</dbReference>
<keyword evidence="8" id="KW-0436">Ligase</keyword>
<feature type="domain" description="O-antigen ligase-related" evidence="6">
    <location>
        <begin position="211"/>
        <end position="363"/>
    </location>
</feature>
<feature type="transmembrane region" description="Helical" evidence="5">
    <location>
        <begin position="258"/>
        <end position="279"/>
    </location>
</feature>
<feature type="transmembrane region" description="Helical" evidence="5">
    <location>
        <begin position="22"/>
        <end position="39"/>
    </location>
</feature>
<evidence type="ECO:0000313" key="8">
    <source>
        <dbReference type="EMBL" id="MBN3556998.1"/>
    </source>
</evidence>
<evidence type="ECO:0000256" key="1">
    <source>
        <dbReference type="ARBA" id="ARBA00004141"/>
    </source>
</evidence>
<reference evidence="7 9" key="1">
    <citation type="submission" date="2020-08" db="EMBL/GenBank/DDBJ databases">
        <title>Genomic Encyclopedia of Type Strains, Phase IV (KMG-IV): sequencing the most valuable type-strain genomes for metagenomic binning, comparative biology and taxonomic classification.</title>
        <authorList>
            <person name="Goeker M."/>
        </authorList>
    </citation>
    <scope>NUCLEOTIDE SEQUENCE [LARGE SCALE GENOMIC DNA]</scope>
    <source>
        <strain evidence="7 9">DSM 14562</strain>
    </source>
</reference>
<evidence type="ECO:0000256" key="2">
    <source>
        <dbReference type="ARBA" id="ARBA00022692"/>
    </source>
</evidence>
<evidence type="ECO:0000313" key="9">
    <source>
        <dbReference type="Proteomes" id="UP000584663"/>
    </source>
</evidence>
<dbReference type="PANTHER" id="PTHR37422">
    <property type="entry name" value="TEICHURONIC ACID BIOSYNTHESIS PROTEIN TUAE"/>
    <property type="match status" value="1"/>
</dbReference>
<dbReference type="Proteomes" id="UP000584663">
    <property type="component" value="Unassembled WGS sequence"/>
</dbReference>
<keyword evidence="2 5" id="KW-0812">Transmembrane</keyword>
<evidence type="ECO:0000256" key="3">
    <source>
        <dbReference type="ARBA" id="ARBA00022989"/>
    </source>
</evidence>
<protein>
    <submittedName>
        <fullName evidence="7 8">O-antigen ligase</fullName>
    </submittedName>
</protein>
<sequence>MVLLSALWLAGGASTPDALGQVVVRSVAWILLIVTILFGGRPSFGGARATWIVLLAALLIALLQLIPLPPAIWSAMSGRALLLEASTASGQPQPWRPLSIVPAATINAASSLIVPLVTLVLLTSLRDKERTWLPGVLLATVAISALLGLIQFAGTPLNNPFINDTVGLVSGNFANRNHFALFMALGCLLTPTWIFMSGHRPGWRGPVGLALMLLLFLTIMASGSRAGLGLGLAAVVLGILISRQAVRKALERYPRWVFPALLAGVAATSLLVVGLSVMADRAISIDRVFALDQGQDMRRRGAPVVLAMIRDYFPFGSGLGGFDPMFRMHEPFALLKPTYFNHAHNDFLEIVLDAGLPGLVLLLAGLGWCFWTSVVAWRNKHDMLPKLGSAAMLLLIAGSLFDYPLRTPMMMALAVVASVWLGAARKDSARPSFTP</sequence>
<evidence type="ECO:0000313" key="7">
    <source>
        <dbReference type="EMBL" id="MBB4611412.1"/>
    </source>
</evidence>
<keyword evidence="4 5" id="KW-0472">Membrane</keyword>
<feature type="transmembrane region" description="Helical" evidence="5">
    <location>
        <begin position="135"/>
        <end position="157"/>
    </location>
</feature>
<comment type="caution">
    <text evidence="8">The sequence shown here is derived from an EMBL/GenBank/DDBJ whole genome shotgun (WGS) entry which is preliminary data.</text>
</comment>
<feature type="transmembrane region" description="Helical" evidence="5">
    <location>
        <begin position="407"/>
        <end position="424"/>
    </location>
</feature>